<accession>A0A0U1LM24</accession>
<name>A0A0U1LM24_TALIS</name>
<sequence>MDQVSFKSILNGESAAKLNVGVLGPRACLYSVSSPAPRELGCVKSNLEPEGLKVFADFYGMIKTPGLAVIVVASLTQLHIEYTLAAVQRGICVSCKKAPTKDPSKLGQLMQDLGREGSSKIVVGFVRQCDEQCQETLKSMRKGAVKLVKGVFLIENARHSDGIFHDTVTHDIDLTLSFLGEDCTFVTELVEFVSTVLVEKELITSEAIVSVHGDATGLCTSGDLGRWEED</sequence>
<dbReference type="Gene3D" id="3.40.50.720">
    <property type="entry name" value="NAD(P)-binding Rossmann-like Domain"/>
    <property type="match status" value="1"/>
</dbReference>
<gene>
    <name evidence="1" type="ORF">PISL3812_00711</name>
</gene>
<dbReference type="InterPro" id="IPR036291">
    <property type="entry name" value="NAD(P)-bd_dom_sf"/>
</dbReference>
<dbReference type="STRING" id="28573.A0A0U1LM24"/>
<keyword evidence="2" id="KW-1185">Reference proteome</keyword>
<dbReference type="OrthoDB" id="446809at2759"/>
<reference evidence="1 2" key="1">
    <citation type="submission" date="2015-04" db="EMBL/GenBank/DDBJ databases">
        <authorList>
            <person name="Syromyatnikov M.Y."/>
            <person name="Popov V.N."/>
        </authorList>
    </citation>
    <scope>NUCLEOTIDE SEQUENCE [LARGE SCALE GENOMIC DNA]</scope>
    <source>
        <strain evidence="1">WF-38-12</strain>
    </source>
</reference>
<protein>
    <submittedName>
        <fullName evidence="1">NAD-binding Rossmann fold oxidoreductase family protein</fullName>
    </submittedName>
</protein>
<dbReference type="EMBL" id="CVMT01000001">
    <property type="protein sequence ID" value="CRG83360.1"/>
    <property type="molecule type" value="Genomic_DNA"/>
</dbReference>
<evidence type="ECO:0000313" key="1">
    <source>
        <dbReference type="EMBL" id="CRG83360.1"/>
    </source>
</evidence>
<dbReference type="AlphaFoldDB" id="A0A0U1LM24"/>
<proteinExistence type="predicted"/>
<organism evidence="1 2">
    <name type="scientific">Talaromyces islandicus</name>
    <name type="common">Penicillium islandicum</name>
    <dbReference type="NCBI Taxonomy" id="28573"/>
    <lineage>
        <taxon>Eukaryota</taxon>
        <taxon>Fungi</taxon>
        <taxon>Dikarya</taxon>
        <taxon>Ascomycota</taxon>
        <taxon>Pezizomycotina</taxon>
        <taxon>Eurotiomycetes</taxon>
        <taxon>Eurotiomycetidae</taxon>
        <taxon>Eurotiales</taxon>
        <taxon>Trichocomaceae</taxon>
        <taxon>Talaromyces</taxon>
        <taxon>Talaromyces sect. Islandici</taxon>
    </lineage>
</organism>
<dbReference type="Gene3D" id="3.30.360.10">
    <property type="entry name" value="Dihydrodipicolinate Reductase, domain 2"/>
    <property type="match status" value="1"/>
</dbReference>
<dbReference type="SUPFAM" id="SSF51735">
    <property type="entry name" value="NAD(P)-binding Rossmann-fold domains"/>
    <property type="match status" value="1"/>
</dbReference>
<evidence type="ECO:0000313" key="2">
    <source>
        <dbReference type="Proteomes" id="UP000054383"/>
    </source>
</evidence>
<dbReference type="Proteomes" id="UP000054383">
    <property type="component" value="Unassembled WGS sequence"/>
</dbReference>